<dbReference type="STRING" id="1852522.SAMN06295960_0830"/>
<sequence>MAFGVTRQELTAWKEAVLRGELAFITHYWLDERFPGITTVTKVGCRDILRLAVWCEQHQLPAQYIHLRPSIPSL</sequence>
<name>A0A1X7IU80_9BACL</name>
<accession>A0A1X7IU80</accession>
<dbReference type="AlphaFoldDB" id="A0A1X7IU80"/>
<evidence type="ECO:0000313" key="2">
    <source>
        <dbReference type="Proteomes" id="UP000193834"/>
    </source>
</evidence>
<protein>
    <submittedName>
        <fullName evidence="1">Uncharacterized protein</fullName>
    </submittedName>
</protein>
<dbReference type="Proteomes" id="UP000193834">
    <property type="component" value="Unassembled WGS sequence"/>
</dbReference>
<dbReference type="EMBL" id="FXAZ01000001">
    <property type="protein sequence ID" value="SMG18737.1"/>
    <property type="molecule type" value="Genomic_DNA"/>
</dbReference>
<organism evidence="1 2">
    <name type="scientific">Paenibacillus aquistagni</name>
    <dbReference type="NCBI Taxonomy" id="1852522"/>
    <lineage>
        <taxon>Bacteria</taxon>
        <taxon>Bacillati</taxon>
        <taxon>Bacillota</taxon>
        <taxon>Bacilli</taxon>
        <taxon>Bacillales</taxon>
        <taxon>Paenibacillaceae</taxon>
        <taxon>Paenibacillus</taxon>
    </lineage>
</organism>
<reference evidence="1 2" key="1">
    <citation type="submission" date="2017-04" db="EMBL/GenBank/DDBJ databases">
        <authorList>
            <person name="Afonso C.L."/>
            <person name="Miller P.J."/>
            <person name="Scott M.A."/>
            <person name="Spackman E."/>
            <person name="Goraichik I."/>
            <person name="Dimitrov K.M."/>
            <person name="Suarez D.L."/>
            <person name="Swayne D.E."/>
        </authorList>
    </citation>
    <scope>NUCLEOTIDE SEQUENCE [LARGE SCALE GENOMIC DNA]</scope>
    <source>
        <strain evidence="1 2">11</strain>
    </source>
</reference>
<gene>
    <name evidence="1" type="ORF">SAMN06295960_0830</name>
</gene>
<evidence type="ECO:0000313" key="1">
    <source>
        <dbReference type="EMBL" id="SMG18737.1"/>
    </source>
</evidence>
<proteinExistence type="predicted"/>
<keyword evidence="2" id="KW-1185">Reference proteome</keyword>